<dbReference type="EMBL" id="CP158165">
    <property type="protein sequence ID" value="XBV25965.1"/>
    <property type="molecule type" value="Genomic_DNA"/>
</dbReference>
<feature type="active site" description="Proton acceptor" evidence="8">
    <location>
        <position position="187"/>
    </location>
</feature>
<keyword evidence="9" id="KW-0479">Metal-binding</keyword>
<accession>A0AAU7TH35</accession>
<dbReference type="RefSeq" id="WP_350278772.1">
    <property type="nucleotide sequence ID" value="NZ_CP158165.1"/>
</dbReference>
<keyword evidence="6 7" id="KW-0046">Antibiotic resistance</keyword>
<keyword evidence="5 7" id="KW-0067">ATP-binding</keyword>
<keyword evidence="2 7" id="KW-0808">Transferase</keyword>
<evidence type="ECO:0000256" key="3">
    <source>
        <dbReference type="ARBA" id="ARBA00022741"/>
    </source>
</evidence>
<name>A0AAU7TH35_9ACTN</name>
<keyword evidence="9" id="KW-0460">Magnesium</keyword>
<dbReference type="Gene3D" id="3.90.1200.10">
    <property type="match status" value="1"/>
</dbReference>
<dbReference type="PIRSF" id="PIRSF000706">
    <property type="entry name" value="Kanamycin_kin"/>
    <property type="match status" value="1"/>
</dbReference>
<dbReference type="GO" id="GO:0005524">
    <property type="term" value="F:ATP binding"/>
    <property type="evidence" value="ECO:0007669"/>
    <property type="project" value="UniProtKB-KW"/>
</dbReference>
<evidence type="ECO:0000256" key="7">
    <source>
        <dbReference type="PIRNR" id="PIRNR000706"/>
    </source>
</evidence>
<dbReference type="SUPFAM" id="SSF56112">
    <property type="entry name" value="Protein kinase-like (PK-like)"/>
    <property type="match status" value="1"/>
</dbReference>
<evidence type="ECO:0000256" key="2">
    <source>
        <dbReference type="ARBA" id="ARBA00022679"/>
    </source>
</evidence>
<dbReference type="CDD" id="cd05150">
    <property type="entry name" value="APH"/>
    <property type="match status" value="1"/>
</dbReference>
<comment type="similarity">
    <text evidence="1 7">Belongs to the aminoglycoside phosphotransferase family.</text>
</comment>
<sequence>MPAPPGDGWTLVDIGESDTTVYRRGNVFAKCCDAAGVEELAAERARIEWLAGTGFPSAKVLDWIEVPGDGGRTAGSLDGAGAAGACLVTSAVPGVPGDTLPPEVRERAMRSLGRTLRALHELRDCPFERPLASVIATAADVVRRGAVNPQFLTDEWRKLAPTDLLAQVVAESPYVESVLEPVVCHGDACLPNIFFDPETLEVSGLIDLGRLGIADRYTDLALTTIQFHDEWSADPTPFLEAYGLPTPDPRRLTFFRLLDPLTWG</sequence>
<dbReference type="PANTHER" id="PTHR21310:SF41">
    <property type="entry name" value="3'-PHOSPHOTRANSFERASE, PUTATIVE-RELATED"/>
    <property type="match status" value="1"/>
</dbReference>
<dbReference type="GO" id="GO:0016301">
    <property type="term" value="F:kinase activity"/>
    <property type="evidence" value="ECO:0007669"/>
    <property type="project" value="UniProtKB-KW"/>
</dbReference>
<keyword evidence="4 7" id="KW-0418">Kinase</keyword>
<proteinExistence type="inferred from homology"/>
<dbReference type="GO" id="GO:0046677">
    <property type="term" value="P:response to antibiotic"/>
    <property type="evidence" value="ECO:0007669"/>
    <property type="project" value="UniProtKB-KW"/>
</dbReference>
<feature type="binding site" evidence="9">
    <location>
        <position position="207"/>
    </location>
    <ligand>
        <name>Mg(2+)</name>
        <dbReference type="ChEBI" id="CHEBI:18420"/>
    </ligand>
</feature>
<dbReference type="InterPro" id="IPR024165">
    <property type="entry name" value="Kan/Strep_kinase"/>
</dbReference>
<keyword evidence="3 7" id="KW-0547">Nucleotide-binding</keyword>
<dbReference type="Pfam" id="PF01636">
    <property type="entry name" value="APH"/>
    <property type="match status" value="1"/>
</dbReference>
<dbReference type="InterPro" id="IPR011009">
    <property type="entry name" value="Kinase-like_dom_sf"/>
</dbReference>
<feature type="binding site" evidence="9">
    <location>
        <position position="192"/>
    </location>
    <ligand>
        <name>Mg(2+)</name>
        <dbReference type="ChEBI" id="CHEBI:18420"/>
    </ligand>
</feature>
<dbReference type="GO" id="GO:0046872">
    <property type="term" value="F:metal ion binding"/>
    <property type="evidence" value="ECO:0007669"/>
    <property type="project" value="UniProtKB-KW"/>
</dbReference>
<evidence type="ECO:0000256" key="6">
    <source>
        <dbReference type="ARBA" id="ARBA00023251"/>
    </source>
</evidence>
<evidence type="ECO:0000256" key="8">
    <source>
        <dbReference type="PIRSR" id="PIRSR000706-1"/>
    </source>
</evidence>
<dbReference type="AlphaFoldDB" id="A0AAU7TH35"/>
<evidence type="ECO:0000313" key="11">
    <source>
        <dbReference type="EMBL" id="XBV25965.1"/>
    </source>
</evidence>
<evidence type="ECO:0000256" key="5">
    <source>
        <dbReference type="ARBA" id="ARBA00022840"/>
    </source>
</evidence>
<evidence type="ECO:0000259" key="10">
    <source>
        <dbReference type="Pfam" id="PF01636"/>
    </source>
</evidence>
<dbReference type="GO" id="GO:0016773">
    <property type="term" value="F:phosphotransferase activity, alcohol group as acceptor"/>
    <property type="evidence" value="ECO:0007669"/>
    <property type="project" value="InterPro"/>
</dbReference>
<dbReference type="InterPro" id="IPR051678">
    <property type="entry name" value="AGP_Transferase"/>
</dbReference>
<evidence type="ECO:0000256" key="9">
    <source>
        <dbReference type="PIRSR" id="PIRSR000706-2"/>
    </source>
</evidence>
<dbReference type="InterPro" id="IPR002575">
    <property type="entry name" value="Aminoglycoside_PTrfase"/>
</dbReference>
<reference evidence="11" key="1">
    <citation type="submission" date="2024-06" db="EMBL/GenBank/DDBJ databases">
        <title>Kribbella sp. strain HUAS MG21 genome sequences.</title>
        <authorList>
            <person name="Mo P."/>
        </authorList>
    </citation>
    <scope>NUCLEOTIDE SEQUENCE</scope>
    <source>
        <strain evidence="11">HUAS MG21</strain>
    </source>
</reference>
<dbReference type="Gene3D" id="3.30.200.20">
    <property type="entry name" value="Phosphorylase Kinase, domain 1"/>
    <property type="match status" value="1"/>
</dbReference>
<dbReference type="PANTHER" id="PTHR21310">
    <property type="entry name" value="AMINOGLYCOSIDE PHOSPHOTRANSFERASE-RELATED-RELATED"/>
    <property type="match status" value="1"/>
</dbReference>
<evidence type="ECO:0000256" key="1">
    <source>
        <dbReference type="ARBA" id="ARBA00006219"/>
    </source>
</evidence>
<protein>
    <submittedName>
        <fullName evidence="11">Aminoglycoside 3'-phosphotransferase</fullName>
    </submittedName>
</protein>
<evidence type="ECO:0000256" key="4">
    <source>
        <dbReference type="ARBA" id="ARBA00022777"/>
    </source>
</evidence>
<feature type="domain" description="Aminoglycoside phosphotransferase" evidence="10">
    <location>
        <begin position="10"/>
        <end position="252"/>
    </location>
</feature>
<organism evidence="11">
    <name type="scientific">Kribbella sp. HUAS MG21</name>
    <dbReference type="NCBI Taxonomy" id="3160966"/>
    <lineage>
        <taxon>Bacteria</taxon>
        <taxon>Bacillati</taxon>
        <taxon>Actinomycetota</taxon>
        <taxon>Actinomycetes</taxon>
        <taxon>Propionibacteriales</taxon>
        <taxon>Kribbellaceae</taxon>
        <taxon>Kribbella</taxon>
    </lineage>
</organism>
<gene>
    <name evidence="11" type="ORF">ABN611_05960</name>
</gene>